<dbReference type="OrthoDB" id="9795675at2"/>
<dbReference type="AlphaFoldDB" id="A0A2T5G0Q7"/>
<gene>
    <name evidence="6" type="primary">betC</name>
    <name evidence="6" type="ORF">CLG96_00850</name>
</gene>
<organism evidence="6 7">
    <name type="scientific">Sphingomonas oleivorans</name>
    <dbReference type="NCBI Taxonomy" id="1735121"/>
    <lineage>
        <taxon>Bacteria</taxon>
        <taxon>Pseudomonadati</taxon>
        <taxon>Pseudomonadota</taxon>
        <taxon>Alphaproteobacteria</taxon>
        <taxon>Sphingomonadales</taxon>
        <taxon>Sphingomonadaceae</taxon>
        <taxon>Sphingomonas</taxon>
    </lineage>
</organism>
<dbReference type="GO" id="GO:0005737">
    <property type="term" value="C:cytoplasm"/>
    <property type="evidence" value="ECO:0007669"/>
    <property type="project" value="TreeGrafter"/>
</dbReference>
<dbReference type="GO" id="GO:0008484">
    <property type="term" value="F:sulfuric ester hydrolase activity"/>
    <property type="evidence" value="ECO:0007669"/>
    <property type="project" value="TreeGrafter"/>
</dbReference>
<dbReference type="SUPFAM" id="SSF53649">
    <property type="entry name" value="Alkaline phosphatase-like"/>
    <property type="match status" value="1"/>
</dbReference>
<dbReference type="CDD" id="cd16032">
    <property type="entry name" value="choline-sulfatase"/>
    <property type="match status" value="1"/>
</dbReference>
<dbReference type="FunFam" id="3.40.720.10:FF:000032">
    <property type="entry name" value="Choline sulfatase"/>
    <property type="match status" value="1"/>
</dbReference>
<evidence type="ECO:0000313" key="6">
    <source>
        <dbReference type="EMBL" id="PTQ12739.1"/>
    </source>
</evidence>
<name>A0A2T5G0Q7_9SPHN</name>
<dbReference type="InterPro" id="IPR017785">
    <property type="entry name" value="Choline-sulfatase"/>
</dbReference>
<dbReference type="PROSITE" id="PS00149">
    <property type="entry name" value="SULFATASE_2"/>
    <property type="match status" value="1"/>
</dbReference>
<dbReference type="Pfam" id="PF12411">
    <property type="entry name" value="Choline_sulf_C"/>
    <property type="match status" value="1"/>
</dbReference>
<dbReference type="InterPro" id="IPR024607">
    <property type="entry name" value="Sulfatase_CS"/>
</dbReference>
<proteinExistence type="inferred from homology"/>
<dbReference type="PANTHER" id="PTHR45953:SF1">
    <property type="entry name" value="IDURONATE 2-SULFATASE"/>
    <property type="match status" value="1"/>
</dbReference>
<evidence type="ECO:0000256" key="3">
    <source>
        <dbReference type="ARBA" id="ARBA00022801"/>
    </source>
</evidence>
<dbReference type="Pfam" id="PF00884">
    <property type="entry name" value="Sulfatase"/>
    <property type="match status" value="1"/>
</dbReference>
<evidence type="ECO:0000256" key="1">
    <source>
        <dbReference type="ARBA" id="ARBA00008779"/>
    </source>
</evidence>
<keyword evidence="7" id="KW-1185">Reference proteome</keyword>
<dbReference type="EMBL" id="NWBU01000004">
    <property type="protein sequence ID" value="PTQ12739.1"/>
    <property type="molecule type" value="Genomic_DNA"/>
</dbReference>
<protein>
    <submittedName>
        <fullName evidence="6">Choline-sulfatase</fullName>
    </submittedName>
</protein>
<comment type="similarity">
    <text evidence="1">Belongs to the sulfatase family.</text>
</comment>
<dbReference type="Gene3D" id="3.40.720.10">
    <property type="entry name" value="Alkaline Phosphatase, subunit A"/>
    <property type="match status" value="1"/>
</dbReference>
<feature type="domain" description="Sulfatase N-terminal" evidence="4">
    <location>
        <begin position="6"/>
        <end position="346"/>
    </location>
</feature>
<evidence type="ECO:0000259" key="4">
    <source>
        <dbReference type="Pfam" id="PF00884"/>
    </source>
</evidence>
<dbReference type="RefSeq" id="WP_107965977.1">
    <property type="nucleotide sequence ID" value="NZ_NWBU01000004.1"/>
</dbReference>
<evidence type="ECO:0000313" key="7">
    <source>
        <dbReference type="Proteomes" id="UP000244162"/>
    </source>
</evidence>
<dbReference type="InterPro" id="IPR025863">
    <property type="entry name" value="Choline_sulf_C_dom"/>
</dbReference>
<dbReference type="GO" id="GO:0046872">
    <property type="term" value="F:metal ion binding"/>
    <property type="evidence" value="ECO:0007669"/>
    <property type="project" value="UniProtKB-KW"/>
</dbReference>
<keyword evidence="3" id="KW-0378">Hydrolase</keyword>
<feature type="domain" description="Choline sulfatase enzyme C-terminal" evidence="5">
    <location>
        <begin position="447"/>
        <end position="499"/>
    </location>
</feature>
<dbReference type="Proteomes" id="UP000244162">
    <property type="component" value="Unassembled WGS sequence"/>
</dbReference>
<accession>A0A2T5G0Q7</accession>
<dbReference type="NCBIfam" id="TIGR03417">
    <property type="entry name" value="chol_sulfatase"/>
    <property type="match status" value="1"/>
</dbReference>
<evidence type="ECO:0000256" key="2">
    <source>
        <dbReference type="ARBA" id="ARBA00022723"/>
    </source>
</evidence>
<evidence type="ECO:0000259" key="5">
    <source>
        <dbReference type="Pfam" id="PF12411"/>
    </source>
</evidence>
<dbReference type="InterPro" id="IPR017850">
    <property type="entry name" value="Alkaline_phosphatase_core_sf"/>
</dbReference>
<comment type="caution">
    <text evidence="6">The sequence shown here is derived from an EMBL/GenBank/DDBJ whole genome shotgun (WGS) entry which is preliminary data.</text>
</comment>
<reference evidence="6 7" key="1">
    <citation type="submission" date="2017-09" db="EMBL/GenBank/DDBJ databases">
        <title>Sphingomonas panjinensis sp.nov., isolated from oil-contaminated soil.</title>
        <authorList>
            <person name="Wang L."/>
            <person name="Chen L."/>
        </authorList>
    </citation>
    <scope>NUCLEOTIDE SEQUENCE [LARGE SCALE GENOMIC DNA]</scope>
    <source>
        <strain evidence="6 7">FW-11</strain>
    </source>
</reference>
<sequence>MTPKLNFLFLMADQMAAAALPFYGHATVKAPHLTRLASRGVLFDSAYCSSPLCAPSRFSMLSGQLPSRIGAYDNACEFSAETPSFAHYLRIAGYRTILAGKMHFVGPDQLHGFEERLTTDIYPADFGWTPDWARIAERPSWYHSMDSVLTAGPCIRTNQLDFDEEVVFATRRKLFDIARGTDERPFCLVASLTHPHDPFAIPHRYWDLYDADEITLPRVVIPLDRQDPHSLRLRHVCGNDLDPISDTQILAARRAYYGAISFVDEQVGAILASLEEAGLADDTVVILCGDHGEMLGERGLWYKMNFFEGAARVPLIISAPGIFAPRRVRENVSLVDMLPTLLDLAEVGAAEGAPLDGRSLLPHLAGDEGHDEAIGEYLGEGAIAPIVMIRRGRFKFIHSPADPDQLYDLSADPDELSNLAAEPAHAATVTAFRTEVAARWDLPALEQAVLASQRRRRLVSAANMRGQLKAWDYQPVRDASREYIRSHMDLEAIEAAARFPRVRAG</sequence>
<dbReference type="InterPro" id="IPR000917">
    <property type="entry name" value="Sulfatase_N"/>
</dbReference>
<keyword evidence="2" id="KW-0479">Metal-binding</keyword>
<dbReference type="PANTHER" id="PTHR45953">
    <property type="entry name" value="IDURONATE 2-SULFATASE"/>
    <property type="match status" value="1"/>
</dbReference>